<dbReference type="Proteomes" id="UP000033140">
    <property type="component" value="Unassembled WGS sequence"/>
</dbReference>
<feature type="transmembrane region" description="Helical" evidence="9">
    <location>
        <begin position="283"/>
        <end position="299"/>
    </location>
</feature>
<dbReference type="PANTHER" id="PTHR45711">
    <property type="entry name" value="CHLORIDE CHANNEL PROTEIN"/>
    <property type="match status" value="1"/>
</dbReference>
<organism evidence="10 11">
    <name type="scientific">Saitoella complicata (strain BCRC 22490 / CBS 7301 / JCM 7358 / NBRC 10748 / NRRL Y-17804)</name>
    <dbReference type="NCBI Taxonomy" id="698492"/>
    <lineage>
        <taxon>Eukaryota</taxon>
        <taxon>Fungi</taxon>
        <taxon>Dikarya</taxon>
        <taxon>Ascomycota</taxon>
        <taxon>Taphrinomycotina</taxon>
        <taxon>Taphrinomycotina incertae sedis</taxon>
        <taxon>Saitoella</taxon>
    </lineage>
</organism>
<comment type="subcellular location">
    <subcellularLocation>
        <location evidence="1">Membrane</location>
        <topology evidence="1">Multi-pass membrane protein</topology>
    </subcellularLocation>
</comment>
<dbReference type="GO" id="GO:0005886">
    <property type="term" value="C:plasma membrane"/>
    <property type="evidence" value="ECO:0007669"/>
    <property type="project" value="TreeGrafter"/>
</dbReference>
<evidence type="ECO:0000256" key="8">
    <source>
        <dbReference type="SAM" id="MobiDB-lite"/>
    </source>
</evidence>
<protein>
    <recommendedName>
        <fullName evidence="12">Chloride channel protein</fullName>
    </recommendedName>
</protein>
<evidence type="ECO:0000256" key="9">
    <source>
        <dbReference type="SAM" id="Phobius"/>
    </source>
</evidence>
<dbReference type="EMBL" id="BACD03000038">
    <property type="protein sequence ID" value="GAO50862.1"/>
    <property type="molecule type" value="Genomic_DNA"/>
</dbReference>
<keyword evidence="6 9" id="KW-0472">Membrane</keyword>
<dbReference type="SUPFAM" id="SSF81340">
    <property type="entry name" value="Clc chloride channel"/>
    <property type="match status" value="1"/>
</dbReference>
<keyword evidence="3 9" id="KW-0812">Transmembrane</keyword>
<gene>
    <name evidence="10" type="ORF">G7K_4981-t1</name>
</gene>
<proteinExistence type="predicted"/>
<evidence type="ECO:0000256" key="4">
    <source>
        <dbReference type="ARBA" id="ARBA00022989"/>
    </source>
</evidence>
<evidence type="ECO:0000256" key="5">
    <source>
        <dbReference type="ARBA" id="ARBA00023065"/>
    </source>
</evidence>
<name>A0A0E9NLX3_SAICN</name>
<sequence>MQLTVPNNESGEHTPILRDHRARFQALTPASSPPGAKHHGLRPVASRSSLSRRSSNISSRFFQPRASEYDAADNGLYASVGARQWYADYTTIDWLHDVVKDGYRKAHLQQLKGVRGHLVNSWDAVQGYLLVAIIGIVTAAIAYCIDVTESLLFDLKTGYCTSNILVNKHACCAGSSSEACGEWANWSQSILETGSESFEYCIYILFAVIFAVSASLLTMTTASERPSGKIFYLAAGSGIPEVKTILSGFVIRGFLGFRTLIVKAVGLTLGVASGLSLGKEGPFVHIACAVGNIFCRLFRKFHFNEGKRRQILSASCAAGVATAFGAPIGGVLFSLEEVSYYFPSKAMWRAFCCAVTAALTLKFLNPHATGELTLLKLDFERSWTGPDLVVYVVIAFIGGIYGALFNNLNTLWTRRIRGLSYIKRHPVLEVLVLVILTSSISYQNAFTRISGTDLVRKLTSPCREGRKRSVSC</sequence>
<dbReference type="GO" id="GO:0005769">
    <property type="term" value="C:early endosome"/>
    <property type="evidence" value="ECO:0007669"/>
    <property type="project" value="TreeGrafter"/>
</dbReference>
<dbReference type="InterPro" id="IPR001807">
    <property type="entry name" value="ClC"/>
</dbReference>
<reference evidence="10 11" key="2">
    <citation type="journal article" date="2014" name="J. Gen. Appl. Microbiol.">
        <title>The early diverging ascomycetous budding yeast Saitoella complicata has three histone deacetylases belonging to the Clr6, Hos2, and Rpd3 lineages.</title>
        <authorList>
            <person name="Nishida H."/>
            <person name="Matsumoto T."/>
            <person name="Kondo S."/>
            <person name="Hamamoto M."/>
            <person name="Yoshikawa H."/>
        </authorList>
    </citation>
    <scope>NUCLEOTIDE SEQUENCE [LARGE SCALE GENOMIC DNA]</scope>
    <source>
        <strain evidence="10 11">NRRL Y-17804</strain>
    </source>
</reference>
<comment type="caution">
    <text evidence="10">The sequence shown here is derived from an EMBL/GenBank/DDBJ whole genome shotgun (WGS) entry which is preliminary data.</text>
</comment>
<evidence type="ECO:0000256" key="3">
    <source>
        <dbReference type="ARBA" id="ARBA00022692"/>
    </source>
</evidence>
<reference evidence="10 11" key="1">
    <citation type="journal article" date="2011" name="J. Gen. Appl. Microbiol.">
        <title>Draft genome sequencing of the enigmatic yeast Saitoella complicata.</title>
        <authorList>
            <person name="Nishida H."/>
            <person name="Hamamoto M."/>
            <person name="Sugiyama J."/>
        </authorList>
    </citation>
    <scope>NUCLEOTIDE SEQUENCE [LARGE SCALE GENOMIC DNA]</scope>
    <source>
        <strain evidence="10 11">NRRL Y-17804</strain>
    </source>
</reference>
<feature type="transmembrane region" description="Helical" evidence="9">
    <location>
        <begin position="388"/>
        <end position="406"/>
    </location>
</feature>
<dbReference type="Pfam" id="PF00654">
    <property type="entry name" value="Voltage_CLC"/>
    <property type="match status" value="1"/>
</dbReference>
<keyword evidence="7" id="KW-0868">Chloride</keyword>
<dbReference type="PANTHER" id="PTHR45711:SF3">
    <property type="entry name" value="CLC CHANNEL"/>
    <property type="match status" value="1"/>
</dbReference>
<dbReference type="GO" id="GO:0005247">
    <property type="term" value="F:voltage-gated chloride channel activity"/>
    <property type="evidence" value="ECO:0007669"/>
    <property type="project" value="TreeGrafter"/>
</dbReference>
<keyword evidence="11" id="KW-1185">Reference proteome</keyword>
<evidence type="ECO:0000256" key="7">
    <source>
        <dbReference type="ARBA" id="ARBA00023214"/>
    </source>
</evidence>
<evidence type="ECO:0008006" key="12">
    <source>
        <dbReference type="Google" id="ProtNLM"/>
    </source>
</evidence>
<dbReference type="OMA" id="HACCAGS"/>
<keyword evidence="4 9" id="KW-1133">Transmembrane helix</keyword>
<evidence type="ECO:0000313" key="10">
    <source>
        <dbReference type="EMBL" id="GAO50862.1"/>
    </source>
</evidence>
<feature type="region of interest" description="Disordered" evidence="8">
    <location>
        <begin position="28"/>
        <end position="52"/>
    </location>
</feature>
<evidence type="ECO:0000256" key="1">
    <source>
        <dbReference type="ARBA" id="ARBA00004141"/>
    </source>
</evidence>
<dbReference type="GO" id="GO:0005794">
    <property type="term" value="C:Golgi apparatus"/>
    <property type="evidence" value="ECO:0007669"/>
    <property type="project" value="TreeGrafter"/>
</dbReference>
<evidence type="ECO:0000313" key="11">
    <source>
        <dbReference type="Proteomes" id="UP000033140"/>
    </source>
</evidence>
<evidence type="ECO:0000256" key="2">
    <source>
        <dbReference type="ARBA" id="ARBA00022448"/>
    </source>
</evidence>
<accession>A0A0E9NLX3</accession>
<feature type="transmembrane region" description="Helical" evidence="9">
    <location>
        <begin position="260"/>
        <end position="277"/>
    </location>
</feature>
<feature type="transmembrane region" description="Helical" evidence="9">
    <location>
        <begin position="200"/>
        <end position="218"/>
    </location>
</feature>
<keyword evidence="2" id="KW-0813">Transport</keyword>
<dbReference type="Gene3D" id="1.10.3080.10">
    <property type="entry name" value="Clc chloride channel"/>
    <property type="match status" value="1"/>
</dbReference>
<evidence type="ECO:0000256" key="6">
    <source>
        <dbReference type="ARBA" id="ARBA00023136"/>
    </source>
</evidence>
<dbReference type="InterPro" id="IPR014743">
    <property type="entry name" value="Cl-channel_core"/>
</dbReference>
<feature type="transmembrane region" description="Helical" evidence="9">
    <location>
        <begin position="311"/>
        <end position="335"/>
    </location>
</feature>
<reference evidence="10 11" key="3">
    <citation type="journal article" date="2015" name="Genome Announc.">
        <title>Draft Genome Sequence of the Archiascomycetous Yeast Saitoella complicata.</title>
        <authorList>
            <person name="Yamauchi K."/>
            <person name="Kondo S."/>
            <person name="Hamamoto M."/>
            <person name="Takahashi Y."/>
            <person name="Ogura Y."/>
            <person name="Hayashi T."/>
            <person name="Nishida H."/>
        </authorList>
    </citation>
    <scope>NUCLEOTIDE SEQUENCE [LARGE SCALE GENOMIC DNA]</scope>
    <source>
        <strain evidence="10 11">NRRL Y-17804</strain>
    </source>
</reference>
<dbReference type="AlphaFoldDB" id="A0A0E9NLX3"/>
<dbReference type="PRINTS" id="PR00762">
    <property type="entry name" value="CLCHANNEL"/>
</dbReference>
<keyword evidence="5" id="KW-0406">Ion transport</keyword>
<feature type="transmembrane region" description="Helical" evidence="9">
    <location>
        <begin position="125"/>
        <end position="145"/>
    </location>
</feature>